<proteinExistence type="predicted"/>
<keyword evidence="4" id="KW-0472">Membrane</keyword>
<dbReference type="EMBL" id="BCNO01000003">
    <property type="protein sequence ID" value="GAQ95542.1"/>
    <property type="molecule type" value="Genomic_DNA"/>
</dbReference>
<dbReference type="InterPro" id="IPR010652">
    <property type="entry name" value="DUF1232"/>
</dbReference>
<evidence type="ECO:0000313" key="6">
    <source>
        <dbReference type="EMBL" id="GAQ95542.1"/>
    </source>
</evidence>
<evidence type="ECO:0000256" key="1">
    <source>
        <dbReference type="ARBA" id="ARBA00004127"/>
    </source>
</evidence>
<dbReference type="GO" id="GO:0012505">
    <property type="term" value="C:endomembrane system"/>
    <property type="evidence" value="ECO:0007669"/>
    <property type="project" value="UniProtKB-SubCell"/>
</dbReference>
<reference evidence="7" key="1">
    <citation type="submission" date="2016-01" db="EMBL/GenBank/DDBJ databases">
        <title>Draft genome sequence of Thermodesulfovibrio aggregans strain TGE-P1.</title>
        <authorList>
            <person name="Sekiguchi Y."/>
            <person name="Ohashi A."/>
            <person name="Matsuura N."/>
            <person name="Tourlousse M.D."/>
        </authorList>
    </citation>
    <scope>NUCLEOTIDE SEQUENCE [LARGE SCALE GENOMIC DNA]</scope>
    <source>
        <strain evidence="7">TGE-P1</strain>
    </source>
</reference>
<evidence type="ECO:0000256" key="3">
    <source>
        <dbReference type="ARBA" id="ARBA00022989"/>
    </source>
</evidence>
<feature type="domain" description="DUF1232" evidence="5">
    <location>
        <begin position="150"/>
        <end position="183"/>
    </location>
</feature>
<name>A0A0U9IB00_9BACT</name>
<sequence>MKTLGIISQNICLPVKKLVIKCKNCGKEFTDLKFLHIRISDCFPPSRMIDLKISPPRCPYCKYQYKQEEEYEVVRKERVTFLEAILGEIKLNMEVLKDLIKALFENLSKLKEKILQNKALKREYEKFKVFLSMIRDYSEGKYTEVPKWTITAMVFVLLYVLNPIDLIPDIMPVVGFMDDIAVLYLIWQLVKDDLKKYMEWKKLLSNTGFE</sequence>
<keyword evidence="3" id="KW-1133">Transmembrane helix</keyword>
<keyword evidence="2" id="KW-0812">Transmembrane</keyword>
<dbReference type="STRING" id="86166.TAGGR_314"/>
<gene>
    <name evidence="6" type="ORF">TAGGR_314</name>
</gene>
<comment type="subcellular location">
    <subcellularLocation>
        <location evidence="1">Endomembrane system</location>
        <topology evidence="1">Multi-pass membrane protein</topology>
    </subcellularLocation>
</comment>
<comment type="caution">
    <text evidence="6">The sequence shown here is derived from an EMBL/GenBank/DDBJ whole genome shotgun (WGS) entry which is preliminary data.</text>
</comment>
<keyword evidence="7" id="KW-1185">Reference proteome</keyword>
<dbReference type="RefSeq" id="WP_059176978.1">
    <property type="nucleotide sequence ID" value="NZ_BCNO01000003.1"/>
</dbReference>
<protein>
    <submittedName>
        <fullName evidence="6">Uncharacterized membrane protein YkvA, DUF1232 family</fullName>
    </submittedName>
</protein>
<evidence type="ECO:0000256" key="2">
    <source>
        <dbReference type="ARBA" id="ARBA00022692"/>
    </source>
</evidence>
<evidence type="ECO:0000256" key="4">
    <source>
        <dbReference type="ARBA" id="ARBA00023136"/>
    </source>
</evidence>
<dbReference type="Pfam" id="PF06803">
    <property type="entry name" value="DUF1232"/>
    <property type="match status" value="1"/>
</dbReference>
<dbReference type="Proteomes" id="UP000054976">
    <property type="component" value="Unassembled WGS sequence"/>
</dbReference>
<evidence type="ECO:0000313" key="7">
    <source>
        <dbReference type="Proteomes" id="UP000054976"/>
    </source>
</evidence>
<accession>A0A0U9IB00</accession>
<organism evidence="6 7">
    <name type="scientific">Thermodesulfovibrio aggregans</name>
    <dbReference type="NCBI Taxonomy" id="86166"/>
    <lineage>
        <taxon>Bacteria</taxon>
        <taxon>Pseudomonadati</taxon>
        <taxon>Nitrospirota</taxon>
        <taxon>Thermodesulfovibrionia</taxon>
        <taxon>Thermodesulfovibrionales</taxon>
        <taxon>Thermodesulfovibrionaceae</taxon>
        <taxon>Thermodesulfovibrio</taxon>
    </lineage>
</organism>
<dbReference type="OrthoDB" id="9800202at2"/>
<dbReference type="AlphaFoldDB" id="A0A0U9IB00"/>
<evidence type="ECO:0000259" key="5">
    <source>
        <dbReference type="Pfam" id="PF06803"/>
    </source>
</evidence>